<dbReference type="InterPro" id="IPR043504">
    <property type="entry name" value="Peptidase_S1_PA_chymotrypsin"/>
</dbReference>
<sequence>MKIVNQDFKHLILIGLIALTSISESFGQVITRVLSPEDKIENYIPWYSPDEETPVSKTPVVDLEAVLQEDVQTNRQLPRIGIKQEVQYNTTDGKLIHAGNYTIWKWNLANDNAKSLRFKLCIKDIPSDFVLFYFNDEYNFLAGPIKSKNFRNNSYVSDYIPGNQVSIILFLPHEQIEVKEDDIRVDDIYIGLETTYAFDSAFGTSLPCNINVACDEGIGWDYQISSVCKIITGDGACTGSLVNNDCCDLTPYVLTADHCLRDVFENLNDLGSYSFRFNYQSPQCNPSQEPNPSQWIVFNGSQFRSSWDDTDFGLLELFEDGIEGLSYSGWNREVNPPTNEVTCIHHPSGDVKKIAVNSDGVGIQGNFWNIQQFDAGLVEPGSSGSPLFDENQLIIGDLSGGDRNLGCDGDHGLVDNNTYGQLSISWNGGGAANSRLIDWLGASTNPNTIDCMEHPFIEGPEVLCTDPQTFTLMNNMPCAKTVTWRVEPANLFASPSSGNGVTASLWGNNTSSGPATLIYTLSAEGCNDAEVGYDLFVGRPCTFELHSFPTEICVGEQGETFLNLFEDCLGNYSSIEWDFYGAISGYGYDNKGRYAGITTGYGYVCVTVTNDCGSKEVCDRILVKDCGGGFGFRNSSSKSGAAEFKADVFPNPANEIIEVACSGYVPGTRIAASLISTDGKVVRELEEFSQNFKVDMADLPSGLYVLQLNTDGVIYHEKIVKL</sequence>
<accession>A0A098S105</accession>
<dbReference type="Proteomes" id="UP000029736">
    <property type="component" value="Unassembled WGS sequence"/>
</dbReference>
<gene>
    <name evidence="2" type="ORF">IX84_24450</name>
</gene>
<reference evidence="2 3" key="1">
    <citation type="journal article" date="2014" name="Int. J. Syst. Evol. Microbiol.">
        <title>Phaeodactylibacter xiamenensis gen. nov., sp. nov., a member of the family Saprospiraceae isolated from the marine alga Phaeodactylum tricornutum.</title>
        <authorList>
            <person name="Chen Z.Jr."/>
            <person name="Lei X."/>
            <person name="Lai Q."/>
            <person name="Li Y."/>
            <person name="Zhang B."/>
            <person name="Zhang J."/>
            <person name="Zhang H."/>
            <person name="Yang L."/>
            <person name="Zheng W."/>
            <person name="Tian Y."/>
            <person name="Yu Z."/>
            <person name="Xu H.Jr."/>
            <person name="Zheng T."/>
        </authorList>
    </citation>
    <scope>NUCLEOTIDE SEQUENCE [LARGE SCALE GENOMIC DNA]</scope>
    <source>
        <strain evidence="2 3">KD52</strain>
    </source>
</reference>
<protein>
    <recommendedName>
        <fullName evidence="1">Secretion system C-terminal sorting domain-containing protein</fullName>
    </recommendedName>
</protein>
<keyword evidence="3" id="KW-1185">Reference proteome</keyword>
<organism evidence="2 3">
    <name type="scientific">Phaeodactylibacter xiamenensis</name>
    <dbReference type="NCBI Taxonomy" id="1524460"/>
    <lineage>
        <taxon>Bacteria</taxon>
        <taxon>Pseudomonadati</taxon>
        <taxon>Bacteroidota</taxon>
        <taxon>Saprospiria</taxon>
        <taxon>Saprospirales</taxon>
        <taxon>Haliscomenobacteraceae</taxon>
        <taxon>Phaeodactylibacter</taxon>
    </lineage>
</organism>
<comment type="caution">
    <text evidence="2">The sequence shown here is derived from an EMBL/GenBank/DDBJ whole genome shotgun (WGS) entry which is preliminary data.</text>
</comment>
<dbReference type="AlphaFoldDB" id="A0A098S105"/>
<feature type="domain" description="Secretion system C-terminal sorting" evidence="1">
    <location>
        <begin position="648"/>
        <end position="720"/>
    </location>
</feature>
<dbReference type="SUPFAM" id="SSF50494">
    <property type="entry name" value="Trypsin-like serine proteases"/>
    <property type="match status" value="1"/>
</dbReference>
<dbReference type="Gene3D" id="2.40.10.10">
    <property type="entry name" value="Trypsin-like serine proteases"/>
    <property type="match status" value="2"/>
</dbReference>
<name>A0A098S105_9BACT</name>
<dbReference type="Pfam" id="PF18962">
    <property type="entry name" value="Por_Secre_tail"/>
    <property type="match status" value="1"/>
</dbReference>
<dbReference type="OrthoDB" id="905690at2"/>
<evidence type="ECO:0000313" key="3">
    <source>
        <dbReference type="Proteomes" id="UP000029736"/>
    </source>
</evidence>
<dbReference type="InterPro" id="IPR009003">
    <property type="entry name" value="Peptidase_S1_PA"/>
</dbReference>
<dbReference type="STRING" id="1524460.IX84_24450"/>
<dbReference type="PANTHER" id="PTHR36234">
    <property type="entry name" value="LYSYL ENDOPEPTIDASE"/>
    <property type="match status" value="1"/>
</dbReference>
<dbReference type="InterPro" id="IPR026444">
    <property type="entry name" value="Secre_tail"/>
</dbReference>
<dbReference type="RefSeq" id="WP_044226548.1">
    <property type="nucleotide sequence ID" value="NZ_JBKAGJ010000002.1"/>
</dbReference>
<proteinExistence type="predicted"/>
<dbReference type="NCBIfam" id="TIGR04183">
    <property type="entry name" value="Por_Secre_tail"/>
    <property type="match status" value="1"/>
</dbReference>
<evidence type="ECO:0000313" key="2">
    <source>
        <dbReference type="EMBL" id="KGE85795.1"/>
    </source>
</evidence>
<dbReference type="EMBL" id="JPOS01000083">
    <property type="protein sequence ID" value="KGE85795.1"/>
    <property type="molecule type" value="Genomic_DNA"/>
</dbReference>
<evidence type="ECO:0000259" key="1">
    <source>
        <dbReference type="Pfam" id="PF18962"/>
    </source>
</evidence>
<dbReference type="Pfam" id="PF13365">
    <property type="entry name" value="Trypsin_2"/>
    <property type="match status" value="1"/>
</dbReference>
<dbReference type="PANTHER" id="PTHR36234:SF5">
    <property type="entry name" value="LYSYL ENDOPEPTIDASE"/>
    <property type="match status" value="1"/>
</dbReference>